<comment type="caution">
    <text evidence="2">The sequence shown here is derived from an EMBL/GenBank/DDBJ whole genome shotgun (WGS) entry which is preliminary data.</text>
</comment>
<evidence type="ECO:0000313" key="3">
    <source>
        <dbReference type="Proteomes" id="UP001176961"/>
    </source>
</evidence>
<dbReference type="Proteomes" id="UP001176961">
    <property type="component" value="Unassembled WGS sequence"/>
</dbReference>
<feature type="compositionally biased region" description="Basic and acidic residues" evidence="1">
    <location>
        <begin position="40"/>
        <end position="72"/>
    </location>
</feature>
<accession>A0AA36M5J6</accession>
<evidence type="ECO:0000313" key="2">
    <source>
        <dbReference type="EMBL" id="CAJ0598595.1"/>
    </source>
</evidence>
<proteinExistence type="predicted"/>
<protein>
    <submittedName>
        <fullName evidence="2">Uncharacterized protein</fullName>
    </submittedName>
</protein>
<dbReference type="AlphaFoldDB" id="A0AA36M5J6"/>
<organism evidence="2 3">
    <name type="scientific">Cylicocyclus nassatus</name>
    <name type="common">Nematode worm</name>
    <dbReference type="NCBI Taxonomy" id="53992"/>
    <lineage>
        <taxon>Eukaryota</taxon>
        <taxon>Metazoa</taxon>
        <taxon>Ecdysozoa</taxon>
        <taxon>Nematoda</taxon>
        <taxon>Chromadorea</taxon>
        <taxon>Rhabditida</taxon>
        <taxon>Rhabditina</taxon>
        <taxon>Rhabditomorpha</taxon>
        <taxon>Strongyloidea</taxon>
        <taxon>Strongylidae</taxon>
        <taxon>Cylicocyclus</taxon>
    </lineage>
</organism>
<dbReference type="EMBL" id="CATQJL010000223">
    <property type="protein sequence ID" value="CAJ0598595.1"/>
    <property type="molecule type" value="Genomic_DNA"/>
</dbReference>
<gene>
    <name evidence="2" type="ORF">CYNAS_LOCUS10578</name>
</gene>
<name>A0AA36M5J6_CYLNA</name>
<sequence>MRRGIDGRDECLGALGKLEDRTPGPGPAHQSDAIISEQQMQREKFVAEQESGWREKAEQERSEEEERGKPTIRRSAEMRVCIKRCLPRRANTIHPDELYCLNHGYERHTQRGSTIEVEQNQSIDQFSVAR</sequence>
<keyword evidence="3" id="KW-1185">Reference proteome</keyword>
<reference evidence="2" key="1">
    <citation type="submission" date="2023-07" db="EMBL/GenBank/DDBJ databases">
        <authorList>
            <consortium name="CYATHOMIX"/>
        </authorList>
    </citation>
    <scope>NUCLEOTIDE SEQUENCE</scope>
    <source>
        <strain evidence="2">N/A</strain>
    </source>
</reference>
<evidence type="ECO:0000256" key="1">
    <source>
        <dbReference type="SAM" id="MobiDB-lite"/>
    </source>
</evidence>
<feature type="region of interest" description="Disordered" evidence="1">
    <location>
        <begin position="36"/>
        <end position="72"/>
    </location>
</feature>